<keyword evidence="2 4" id="KW-0560">Oxidoreductase</keyword>
<dbReference type="PANTHER" id="PTHR46696">
    <property type="entry name" value="P450, PUTATIVE (EUROFUNG)-RELATED"/>
    <property type="match status" value="1"/>
</dbReference>
<dbReference type="GO" id="GO:0016491">
    <property type="term" value="F:oxidoreductase activity"/>
    <property type="evidence" value="ECO:0007669"/>
    <property type="project" value="UniProtKB-KW"/>
</dbReference>
<dbReference type="GeneID" id="91567586"/>
<comment type="similarity">
    <text evidence="1 2">Belongs to the cytochrome P450 family.</text>
</comment>
<comment type="caution">
    <text evidence="4">The sequence shown here is derived from an EMBL/GenBank/DDBJ whole genome shotgun (WGS) entry which is preliminary data.</text>
</comment>
<dbReference type="Proteomes" id="UP001519291">
    <property type="component" value="Unassembled WGS sequence"/>
</dbReference>
<dbReference type="InterPro" id="IPR036396">
    <property type="entry name" value="Cyt_P450_sf"/>
</dbReference>
<proteinExistence type="inferred from homology"/>
<evidence type="ECO:0000313" key="4">
    <source>
        <dbReference type="EMBL" id="MBP2401242.1"/>
    </source>
</evidence>
<dbReference type="SUPFAM" id="SSF48264">
    <property type="entry name" value="Cytochrome P450"/>
    <property type="match status" value="1"/>
</dbReference>
<dbReference type="EC" id="1.14.15.33" evidence="4"/>
<dbReference type="PRINTS" id="PR00359">
    <property type="entry name" value="BP450"/>
</dbReference>
<keyword evidence="2" id="KW-0408">Iron</keyword>
<keyword evidence="5" id="KW-1185">Reference proteome</keyword>
<dbReference type="PANTHER" id="PTHR46696:SF1">
    <property type="entry name" value="CYTOCHROME P450 YJIB-RELATED"/>
    <property type="match status" value="1"/>
</dbReference>
<dbReference type="PRINTS" id="PR00385">
    <property type="entry name" value="P450"/>
</dbReference>
<reference evidence="4 5" key="1">
    <citation type="submission" date="2021-03" db="EMBL/GenBank/DDBJ databases">
        <title>Sequencing the genomes of 1000 actinobacteria strains.</title>
        <authorList>
            <person name="Klenk H.-P."/>
        </authorList>
    </citation>
    <scope>NUCLEOTIDE SEQUENCE [LARGE SCALE GENOMIC DNA]</scope>
    <source>
        <strain evidence="4 5">DSM 41480</strain>
    </source>
</reference>
<feature type="region of interest" description="Disordered" evidence="3">
    <location>
        <begin position="85"/>
        <end position="104"/>
    </location>
</feature>
<keyword evidence="2" id="KW-0503">Monooxygenase</keyword>
<keyword evidence="2" id="KW-0349">Heme</keyword>
<sequence>MWEPHRAALGVLAGVTVGRTAAMGEDERVPDALNPADPAFARDPYPYYARLRAEGPAARVALANGTHAWLVTGYRQAREVLADPRFSNVPPRAAGRPKPDSPAQRARGCLARHMLNTDAPDHTRLRRLSTAAFTPRRVDALRPRIERLTADLVAEAGARLARDGSVDLVDAFAFPLPVLVIGEVLGVPEADRADLRTWTYRVGSPADALAPGAVDEAWTSLHAYFTELIARKRRAPGDDLFSALVRDAGEGGLDDGELLAMAFLLLFAGYETTMNLLASASLLLLTHPEELAAARREGPDRWAAVTEEVLRHASPLEGTTWRRTTERVELGGGLGRGVVIPADASVLVVLAAANRDPEYFPAPDAFRPGRYLSDGGRAAAHVAFGHGPHFCLGSRLARLEAAIALPLLFAGLPGMTLAADPAALDYRPGLLVRGPRVLPVRGTA</sequence>
<dbReference type="CDD" id="cd11029">
    <property type="entry name" value="CYP107-like"/>
    <property type="match status" value="1"/>
</dbReference>
<evidence type="ECO:0000256" key="3">
    <source>
        <dbReference type="SAM" id="MobiDB-lite"/>
    </source>
</evidence>
<dbReference type="Gene3D" id="1.10.630.10">
    <property type="entry name" value="Cytochrome P450"/>
    <property type="match status" value="1"/>
</dbReference>
<organism evidence="4 5">
    <name type="scientific">Streptomyces syringium</name>
    <dbReference type="NCBI Taxonomy" id="76729"/>
    <lineage>
        <taxon>Bacteria</taxon>
        <taxon>Bacillati</taxon>
        <taxon>Actinomycetota</taxon>
        <taxon>Actinomycetes</taxon>
        <taxon>Kitasatosporales</taxon>
        <taxon>Streptomycetaceae</taxon>
        <taxon>Streptomyces</taxon>
    </lineage>
</organism>
<evidence type="ECO:0000256" key="1">
    <source>
        <dbReference type="ARBA" id="ARBA00010617"/>
    </source>
</evidence>
<dbReference type="RefSeq" id="WP_307841886.1">
    <property type="nucleotide sequence ID" value="NZ_JAGIOH010000001.1"/>
</dbReference>
<dbReference type="InterPro" id="IPR017972">
    <property type="entry name" value="Cyt_P450_CS"/>
</dbReference>
<evidence type="ECO:0000256" key="2">
    <source>
        <dbReference type="RuleBase" id="RU000461"/>
    </source>
</evidence>
<dbReference type="PROSITE" id="PS00086">
    <property type="entry name" value="CYTOCHROME_P450"/>
    <property type="match status" value="1"/>
</dbReference>
<name>A0ABS4XXM7_9ACTN</name>
<dbReference type="EMBL" id="JAGIOH010000001">
    <property type="protein sequence ID" value="MBP2401242.1"/>
    <property type="molecule type" value="Genomic_DNA"/>
</dbReference>
<keyword evidence="2" id="KW-0479">Metal-binding</keyword>
<dbReference type="InterPro" id="IPR002397">
    <property type="entry name" value="Cyt_P450_B"/>
</dbReference>
<dbReference type="Pfam" id="PF00067">
    <property type="entry name" value="p450"/>
    <property type="match status" value="1"/>
</dbReference>
<dbReference type="InterPro" id="IPR001128">
    <property type="entry name" value="Cyt_P450"/>
</dbReference>
<accession>A0ABS4XXM7</accession>
<protein>
    <submittedName>
        <fullName evidence="4">Pikromycin synthase</fullName>
        <ecNumber evidence="4">1.14.15.33</ecNumber>
    </submittedName>
</protein>
<evidence type="ECO:0000313" key="5">
    <source>
        <dbReference type="Proteomes" id="UP001519291"/>
    </source>
</evidence>
<gene>
    <name evidence="4" type="ORF">JO379_000711</name>
</gene>